<dbReference type="PROSITE" id="PS50157">
    <property type="entry name" value="ZINC_FINGER_C2H2_2"/>
    <property type="match status" value="1"/>
</dbReference>
<name>A0A1Y1ZR56_9PLEO</name>
<keyword evidence="1" id="KW-0479">Metal-binding</keyword>
<dbReference type="OrthoDB" id="427030at2759"/>
<dbReference type="EMBL" id="MCFA01000048">
    <property type="protein sequence ID" value="ORY12749.1"/>
    <property type="molecule type" value="Genomic_DNA"/>
</dbReference>
<evidence type="ECO:0000256" key="1">
    <source>
        <dbReference type="PROSITE-ProRule" id="PRU00042"/>
    </source>
</evidence>
<feature type="region of interest" description="Disordered" evidence="2">
    <location>
        <begin position="17"/>
        <end position="53"/>
    </location>
</feature>
<protein>
    <recommendedName>
        <fullName evidence="3">C2H2-type domain-containing protein</fullName>
    </recommendedName>
</protein>
<dbReference type="SUPFAM" id="SSF57667">
    <property type="entry name" value="beta-beta-alpha zinc fingers"/>
    <property type="match status" value="1"/>
</dbReference>
<keyword evidence="5" id="KW-1185">Reference proteome</keyword>
<dbReference type="GO" id="GO:0008270">
    <property type="term" value="F:zinc ion binding"/>
    <property type="evidence" value="ECO:0007669"/>
    <property type="project" value="UniProtKB-KW"/>
</dbReference>
<gene>
    <name evidence="4" type="ORF">BCR34DRAFT_600434</name>
</gene>
<keyword evidence="1" id="KW-0862">Zinc</keyword>
<evidence type="ECO:0000256" key="2">
    <source>
        <dbReference type="SAM" id="MobiDB-lite"/>
    </source>
</evidence>
<dbReference type="Gene3D" id="3.30.160.60">
    <property type="entry name" value="Classic Zinc Finger"/>
    <property type="match status" value="1"/>
</dbReference>
<organism evidence="4 5">
    <name type="scientific">Clohesyomyces aquaticus</name>
    <dbReference type="NCBI Taxonomy" id="1231657"/>
    <lineage>
        <taxon>Eukaryota</taxon>
        <taxon>Fungi</taxon>
        <taxon>Dikarya</taxon>
        <taxon>Ascomycota</taxon>
        <taxon>Pezizomycotina</taxon>
        <taxon>Dothideomycetes</taxon>
        <taxon>Pleosporomycetidae</taxon>
        <taxon>Pleosporales</taxon>
        <taxon>Lindgomycetaceae</taxon>
        <taxon>Clohesyomyces</taxon>
    </lineage>
</organism>
<keyword evidence="1" id="KW-0863">Zinc-finger</keyword>
<dbReference type="InterPro" id="IPR036236">
    <property type="entry name" value="Znf_C2H2_sf"/>
</dbReference>
<dbReference type="Proteomes" id="UP000193144">
    <property type="component" value="Unassembled WGS sequence"/>
</dbReference>
<evidence type="ECO:0000313" key="4">
    <source>
        <dbReference type="EMBL" id="ORY12749.1"/>
    </source>
</evidence>
<dbReference type="SMART" id="SM00355">
    <property type="entry name" value="ZnF_C2H2"/>
    <property type="match status" value="4"/>
</dbReference>
<proteinExistence type="predicted"/>
<evidence type="ECO:0000259" key="3">
    <source>
        <dbReference type="PROSITE" id="PS50157"/>
    </source>
</evidence>
<dbReference type="AlphaFoldDB" id="A0A1Y1ZR56"/>
<dbReference type="STRING" id="1231657.A0A1Y1ZR56"/>
<sequence length="220" mass="24587">MVFIKVESEDTIVIKTDPADDAPFPGTTYISPYSDLSRLPKTEPDDDTPFPGADYISPYSDLSHLPSPPPDEASFKSDLPSLPIKDDTFLGCWAPGCKELFPSLSELKEHYVTAHTNILVPICPVETCICKTPFMHASEFESHMHTEHAGCTLRCTICSQTLTTVASWKNHIRVHSGAQKMWKCGHCDQIFDTRKEYMACMSKHHKDRTRVKKKLLSGGG</sequence>
<dbReference type="InterPro" id="IPR013087">
    <property type="entry name" value="Znf_C2H2_type"/>
</dbReference>
<reference evidence="4 5" key="1">
    <citation type="submission" date="2016-07" db="EMBL/GenBank/DDBJ databases">
        <title>Pervasive Adenine N6-methylation of Active Genes in Fungi.</title>
        <authorList>
            <consortium name="DOE Joint Genome Institute"/>
            <person name="Mondo S.J."/>
            <person name="Dannebaum R.O."/>
            <person name="Kuo R.C."/>
            <person name="Labutti K."/>
            <person name="Haridas S."/>
            <person name="Kuo A."/>
            <person name="Salamov A."/>
            <person name="Ahrendt S.R."/>
            <person name="Lipzen A."/>
            <person name="Sullivan W."/>
            <person name="Andreopoulos W.B."/>
            <person name="Clum A."/>
            <person name="Lindquist E."/>
            <person name="Daum C."/>
            <person name="Ramamoorthy G.K."/>
            <person name="Gryganskyi A."/>
            <person name="Culley D."/>
            <person name="Magnuson J.K."/>
            <person name="James T.Y."/>
            <person name="O'Malley M.A."/>
            <person name="Stajich J.E."/>
            <person name="Spatafora J.W."/>
            <person name="Visel A."/>
            <person name="Grigoriev I.V."/>
        </authorList>
    </citation>
    <scope>NUCLEOTIDE SEQUENCE [LARGE SCALE GENOMIC DNA]</scope>
    <source>
        <strain evidence="4 5">CBS 115471</strain>
    </source>
</reference>
<dbReference type="PROSITE" id="PS00028">
    <property type="entry name" value="ZINC_FINGER_C2H2_1"/>
    <property type="match status" value="2"/>
</dbReference>
<evidence type="ECO:0000313" key="5">
    <source>
        <dbReference type="Proteomes" id="UP000193144"/>
    </source>
</evidence>
<comment type="caution">
    <text evidence="4">The sequence shown here is derived from an EMBL/GenBank/DDBJ whole genome shotgun (WGS) entry which is preliminary data.</text>
</comment>
<feature type="domain" description="C2H2-type" evidence="3">
    <location>
        <begin position="153"/>
        <end position="180"/>
    </location>
</feature>
<accession>A0A1Y1ZR56</accession>